<organism evidence="5 6">
    <name type="scientific">Prolixibacter denitrificans</name>
    <dbReference type="NCBI Taxonomy" id="1541063"/>
    <lineage>
        <taxon>Bacteria</taxon>
        <taxon>Pseudomonadati</taxon>
        <taxon>Bacteroidota</taxon>
        <taxon>Bacteroidia</taxon>
        <taxon>Marinilabiliales</taxon>
        <taxon>Prolixibacteraceae</taxon>
        <taxon>Prolixibacter</taxon>
    </lineage>
</organism>
<evidence type="ECO:0000256" key="1">
    <source>
        <dbReference type="ARBA" id="ARBA00022801"/>
    </source>
</evidence>
<dbReference type="InterPro" id="IPR029058">
    <property type="entry name" value="AB_hydrolase_fold"/>
</dbReference>
<dbReference type="InterPro" id="IPR050300">
    <property type="entry name" value="GDXG_lipolytic_enzyme"/>
</dbReference>
<proteinExistence type="predicted"/>
<feature type="chain" id="PRO_5015154779" evidence="2">
    <location>
        <begin position="21"/>
        <end position="332"/>
    </location>
</feature>
<gene>
    <name evidence="5" type="ORF">CLV93_11026</name>
    <name evidence="4" type="ORF">JCM18694_19200</name>
</gene>
<dbReference type="OrthoDB" id="9777975at2"/>
<dbReference type="Pfam" id="PF20434">
    <property type="entry name" value="BD-FAE"/>
    <property type="match status" value="1"/>
</dbReference>
<evidence type="ECO:0000313" key="7">
    <source>
        <dbReference type="Proteomes" id="UP000396862"/>
    </source>
</evidence>
<sequence>MIRAIRLLLLLLIATGTASAQTCATKPIPRDTSYTPYSAWVKIKKHYPNVTPVKPELPKGVKAEYNVVYATLPNTPYGKRDLHLDLFRPEKKGKYPAVILVFGGGWRSGSKEAQVPMAQQIAAKGYVTAAVGYRLSPEALYPAAVYDIKAAIRYLRANARKYDIDPDRIAISGSSAGGQLAALVGMTGDMKKFEGNEGNNQVSSKVQAIIDMDGILDFTTPAESAKDKIPGKRSAGAYWFGATLKEDRAKWVEASPMIYAGKDTPPMLFINSAQPRFHAGRDSVISVLDKYHIYTNVHTIPNSVHSFWQVHPWFDQTVKYMVTFLDKTLKKQ</sequence>
<dbReference type="GO" id="GO:0016787">
    <property type="term" value="F:hydrolase activity"/>
    <property type="evidence" value="ECO:0007669"/>
    <property type="project" value="UniProtKB-KW"/>
</dbReference>
<dbReference type="InterPro" id="IPR049492">
    <property type="entry name" value="BD-FAE-like_dom"/>
</dbReference>
<feature type="domain" description="BD-FAE-like" evidence="3">
    <location>
        <begin position="84"/>
        <end position="272"/>
    </location>
</feature>
<dbReference type="EMBL" id="BLAU01000001">
    <property type="protein sequence ID" value="GET21674.1"/>
    <property type="molecule type" value="Genomic_DNA"/>
</dbReference>
<evidence type="ECO:0000313" key="6">
    <source>
        <dbReference type="Proteomes" id="UP000240621"/>
    </source>
</evidence>
<dbReference type="SUPFAM" id="SSF53474">
    <property type="entry name" value="alpha/beta-Hydrolases"/>
    <property type="match status" value="1"/>
</dbReference>
<evidence type="ECO:0000256" key="2">
    <source>
        <dbReference type="SAM" id="SignalP"/>
    </source>
</evidence>
<reference evidence="5 6" key="1">
    <citation type="submission" date="2018-03" db="EMBL/GenBank/DDBJ databases">
        <title>Genomic Encyclopedia of Archaeal and Bacterial Type Strains, Phase II (KMG-II): from individual species to whole genera.</title>
        <authorList>
            <person name="Goeker M."/>
        </authorList>
    </citation>
    <scope>NUCLEOTIDE SEQUENCE [LARGE SCALE GENOMIC DNA]</scope>
    <source>
        <strain evidence="5 6">DSM 27267</strain>
    </source>
</reference>
<evidence type="ECO:0000313" key="4">
    <source>
        <dbReference type="EMBL" id="GET21674.1"/>
    </source>
</evidence>
<dbReference type="AlphaFoldDB" id="A0A2P8C8G0"/>
<dbReference type="PANTHER" id="PTHR48081">
    <property type="entry name" value="AB HYDROLASE SUPERFAMILY PROTEIN C4A8.06C"/>
    <property type="match status" value="1"/>
</dbReference>
<reference evidence="4 7" key="2">
    <citation type="submission" date="2019-10" db="EMBL/GenBank/DDBJ databases">
        <title>Prolixibacter strains distinguished by the presence of nitrate reductase genes were adept at nitrate-dependent anaerobic corrosion of metallic iron and carbon steel.</title>
        <authorList>
            <person name="Iino T."/>
            <person name="Shono N."/>
            <person name="Ito K."/>
            <person name="Nakamura R."/>
            <person name="Sueoka K."/>
            <person name="Harayama S."/>
            <person name="Ohkuma M."/>
        </authorList>
    </citation>
    <scope>NUCLEOTIDE SEQUENCE [LARGE SCALE GENOMIC DNA]</scope>
    <source>
        <strain evidence="4 7">MIC1-1</strain>
    </source>
</reference>
<dbReference type="PANTHER" id="PTHR48081:SF13">
    <property type="entry name" value="ALPHA_BETA HYDROLASE"/>
    <property type="match status" value="1"/>
</dbReference>
<keyword evidence="2" id="KW-0732">Signal</keyword>
<protein>
    <submittedName>
        <fullName evidence="5">Acetyl esterase/lipase</fullName>
    </submittedName>
</protein>
<evidence type="ECO:0000313" key="5">
    <source>
        <dbReference type="EMBL" id="PSK81242.1"/>
    </source>
</evidence>
<keyword evidence="1" id="KW-0378">Hydrolase</keyword>
<dbReference type="EMBL" id="PYGC01000010">
    <property type="protein sequence ID" value="PSK81242.1"/>
    <property type="molecule type" value="Genomic_DNA"/>
</dbReference>
<dbReference type="Proteomes" id="UP000240621">
    <property type="component" value="Unassembled WGS sequence"/>
</dbReference>
<dbReference type="RefSeq" id="WP_106543237.1">
    <property type="nucleotide sequence ID" value="NZ_BLAU01000001.1"/>
</dbReference>
<dbReference type="Gene3D" id="3.40.50.1820">
    <property type="entry name" value="alpha/beta hydrolase"/>
    <property type="match status" value="1"/>
</dbReference>
<accession>A0A2P8C8G0</accession>
<dbReference type="Proteomes" id="UP000396862">
    <property type="component" value="Unassembled WGS sequence"/>
</dbReference>
<keyword evidence="7" id="KW-1185">Reference proteome</keyword>
<evidence type="ECO:0000259" key="3">
    <source>
        <dbReference type="Pfam" id="PF20434"/>
    </source>
</evidence>
<name>A0A2P8C8G0_9BACT</name>
<feature type="signal peptide" evidence="2">
    <location>
        <begin position="1"/>
        <end position="20"/>
    </location>
</feature>
<comment type="caution">
    <text evidence="5">The sequence shown here is derived from an EMBL/GenBank/DDBJ whole genome shotgun (WGS) entry which is preliminary data.</text>
</comment>